<keyword evidence="2" id="KW-1185">Reference proteome</keyword>
<protein>
    <submittedName>
        <fullName evidence="1">Uncharacterized protein</fullName>
    </submittedName>
</protein>
<evidence type="ECO:0000313" key="1">
    <source>
        <dbReference type="EMBL" id="GBP41920.1"/>
    </source>
</evidence>
<dbReference type="EMBL" id="BGZK01000408">
    <property type="protein sequence ID" value="GBP41920.1"/>
    <property type="molecule type" value="Genomic_DNA"/>
</dbReference>
<accession>A0A4C1VTU3</accession>
<dbReference type="Proteomes" id="UP000299102">
    <property type="component" value="Unassembled WGS sequence"/>
</dbReference>
<gene>
    <name evidence="1" type="ORF">EVAR_31683_1</name>
</gene>
<name>A0A4C1VTU3_EUMVA</name>
<reference evidence="1 2" key="1">
    <citation type="journal article" date="2019" name="Commun. Biol.">
        <title>The bagworm genome reveals a unique fibroin gene that provides high tensile strength.</title>
        <authorList>
            <person name="Kono N."/>
            <person name="Nakamura H."/>
            <person name="Ohtoshi R."/>
            <person name="Tomita M."/>
            <person name="Numata K."/>
            <person name="Arakawa K."/>
        </authorList>
    </citation>
    <scope>NUCLEOTIDE SEQUENCE [LARGE SCALE GENOMIC DNA]</scope>
</reference>
<sequence length="105" mass="11935">MGRSTEYAAHRSRTLIVNREGVLLIIIFDYDNYFTITTLRVSNLTRDRSSSRLARQPVNTASVDAFMFALRELGADPLLRDKKPTRIRECRSPASPLPRGLARNV</sequence>
<dbReference type="AlphaFoldDB" id="A0A4C1VTU3"/>
<organism evidence="1 2">
    <name type="scientific">Eumeta variegata</name>
    <name type="common">Bagworm moth</name>
    <name type="synonym">Eumeta japonica</name>
    <dbReference type="NCBI Taxonomy" id="151549"/>
    <lineage>
        <taxon>Eukaryota</taxon>
        <taxon>Metazoa</taxon>
        <taxon>Ecdysozoa</taxon>
        <taxon>Arthropoda</taxon>
        <taxon>Hexapoda</taxon>
        <taxon>Insecta</taxon>
        <taxon>Pterygota</taxon>
        <taxon>Neoptera</taxon>
        <taxon>Endopterygota</taxon>
        <taxon>Lepidoptera</taxon>
        <taxon>Glossata</taxon>
        <taxon>Ditrysia</taxon>
        <taxon>Tineoidea</taxon>
        <taxon>Psychidae</taxon>
        <taxon>Oiketicinae</taxon>
        <taxon>Eumeta</taxon>
    </lineage>
</organism>
<evidence type="ECO:0000313" key="2">
    <source>
        <dbReference type="Proteomes" id="UP000299102"/>
    </source>
</evidence>
<proteinExistence type="predicted"/>
<comment type="caution">
    <text evidence="1">The sequence shown here is derived from an EMBL/GenBank/DDBJ whole genome shotgun (WGS) entry which is preliminary data.</text>
</comment>